<keyword evidence="4" id="KW-0694">RNA-binding</keyword>
<dbReference type="Proteomes" id="UP001652628">
    <property type="component" value="Chromosome X"/>
</dbReference>
<evidence type="ECO:0000256" key="2">
    <source>
        <dbReference type="ARBA" id="ARBA00005819"/>
    </source>
</evidence>
<sequence length="228" mass="26204">MVKVNKNKLPKKKPASMKVEESKPEEAPSRESKSKEESSDDFKSGSKSAPTKPEPKEKDFKLPVPSDDKDEMDLANFENGSTPASTKNGIIYMSNVPKHLKVKRMRKILKKFGKIGKIILQPSAKAKRNKRKRIHFYEGWVEFESNEIAKFVATALGNSRISKHKSSRFYDSLWRMKYLHPFTWVHLAERGNYPTEVSHAGLPRPQGDHLLPEQSRREQVPQEEGQEF</sequence>
<feature type="compositionally biased region" description="Basic residues" evidence="6">
    <location>
        <begin position="1"/>
        <end position="15"/>
    </location>
</feature>
<proteinExistence type="inferred from homology"/>
<dbReference type="RefSeq" id="XP_070853908.1">
    <property type="nucleotide sequence ID" value="XM_070997807.1"/>
</dbReference>
<organism evidence="7 8">
    <name type="scientific">Drosophila suzukii</name>
    <name type="common">Spotted-wing drosophila fruit fly</name>
    <dbReference type="NCBI Taxonomy" id="28584"/>
    <lineage>
        <taxon>Eukaryota</taxon>
        <taxon>Metazoa</taxon>
        <taxon>Ecdysozoa</taxon>
        <taxon>Arthropoda</taxon>
        <taxon>Hexapoda</taxon>
        <taxon>Insecta</taxon>
        <taxon>Pterygota</taxon>
        <taxon>Neoptera</taxon>
        <taxon>Endopterygota</taxon>
        <taxon>Diptera</taxon>
        <taxon>Brachycera</taxon>
        <taxon>Muscomorpha</taxon>
        <taxon>Ephydroidea</taxon>
        <taxon>Drosophilidae</taxon>
        <taxon>Drosophila</taxon>
        <taxon>Sophophora</taxon>
    </lineage>
</organism>
<evidence type="ECO:0000256" key="1">
    <source>
        <dbReference type="ARBA" id="ARBA00004604"/>
    </source>
</evidence>
<feature type="compositionally biased region" description="Basic and acidic residues" evidence="6">
    <location>
        <begin position="18"/>
        <end position="44"/>
    </location>
</feature>
<dbReference type="Gene3D" id="3.30.70.330">
    <property type="match status" value="1"/>
</dbReference>
<keyword evidence="5" id="KW-0539">Nucleus</keyword>
<feature type="region of interest" description="Disordered" evidence="6">
    <location>
        <begin position="196"/>
        <end position="228"/>
    </location>
</feature>
<dbReference type="PANTHER" id="PTHR12311">
    <property type="entry name" value="ACTIVATOR OF BASAL TRANSCRIPTION 1"/>
    <property type="match status" value="1"/>
</dbReference>
<dbReference type="InterPro" id="IPR039119">
    <property type="entry name" value="ABT1/Esf2"/>
</dbReference>
<evidence type="ECO:0000256" key="6">
    <source>
        <dbReference type="SAM" id="MobiDB-lite"/>
    </source>
</evidence>
<feature type="region of interest" description="Disordered" evidence="6">
    <location>
        <begin position="1"/>
        <end position="81"/>
    </location>
</feature>
<evidence type="ECO:0000256" key="4">
    <source>
        <dbReference type="ARBA" id="ARBA00022884"/>
    </source>
</evidence>
<evidence type="ECO:0000256" key="5">
    <source>
        <dbReference type="ARBA" id="ARBA00023242"/>
    </source>
</evidence>
<evidence type="ECO:0000313" key="7">
    <source>
        <dbReference type="Proteomes" id="UP001652628"/>
    </source>
</evidence>
<dbReference type="PANTHER" id="PTHR12311:SF7">
    <property type="entry name" value="ACTIVATOR OF BASAL TRANSCRIPTION 1"/>
    <property type="match status" value="1"/>
</dbReference>
<dbReference type="InterPro" id="IPR035979">
    <property type="entry name" value="RBD_domain_sf"/>
</dbReference>
<comment type="subcellular location">
    <subcellularLocation>
        <location evidence="1">Nucleus</location>
        <location evidence="1">Nucleolus</location>
    </subcellularLocation>
</comment>
<dbReference type="CDD" id="cd12263">
    <property type="entry name" value="RRM_ABT1_like"/>
    <property type="match status" value="1"/>
</dbReference>
<dbReference type="InterPro" id="IPR034353">
    <property type="entry name" value="ABT1/ESF2_RRM"/>
</dbReference>
<dbReference type="InterPro" id="IPR012677">
    <property type="entry name" value="Nucleotide-bd_a/b_plait_sf"/>
</dbReference>
<dbReference type="GeneID" id="108016563"/>
<reference evidence="8" key="1">
    <citation type="submission" date="2025-08" db="UniProtKB">
        <authorList>
            <consortium name="RefSeq"/>
        </authorList>
    </citation>
    <scope>IDENTIFICATION</scope>
</reference>
<name>A0ABM4TVD9_DROSZ</name>
<dbReference type="SUPFAM" id="SSF54928">
    <property type="entry name" value="RNA-binding domain, RBD"/>
    <property type="match status" value="1"/>
</dbReference>
<keyword evidence="7" id="KW-1185">Reference proteome</keyword>
<comment type="similarity">
    <text evidence="2">Belongs to the ESF2/ABP1 family.</text>
</comment>
<evidence type="ECO:0000313" key="8">
    <source>
        <dbReference type="RefSeq" id="XP_070853908.1"/>
    </source>
</evidence>
<feature type="compositionally biased region" description="Basic and acidic residues" evidence="6">
    <location>
        <begin position="206"/>
        <end position="220"/>
    </location>
</feature>
<evidence type="ECO:0000256" key="3">
    <source>
        <dbReference type="ARBA" id="ARBA00020737"/>
    </source>
</evidence>
<accession>A0ABM4TVD9</accession>
<gene>
    <name evidence="8" type="primary">LOC108016563</name>
</gene>
<protein>
    <recommendedName>
        <fullName evidence="3">Activator of basal transcription 1</fullName>
    </recommendedName>
</protein>